<evidence type="ECO:0008006" key="3">
    <source>
        <dbReference type="Google" id="ProtNLM"/>
    </source>
</evidence>
<name>A0A226EVQ0_FOLCA</name>
<dbReference type="AlphaFoldDB" id="A0A226EVQ0"/>
<comment type="caution">
    <text evidence="1">The sequence shown here is derived from an EMBL/GenBank/DDBJ whole genome shotgun (WGS) entry which is preliminary data.</text>
</comment>
<gene>
    <name evidence="1" type="ORF">Fcan01_01359</name>
</gene>
<keyword evidence="2" id="KW-1185">Reference proteome</keyword>
<dbReference type="EMBL" id="LNIX01000001">
    <property type="protein sequence ID" value="OXA61705.1"/>
    <property type="molecule type" value="Genomic_DNA"/>
</dbReference>
<protein>
    <recommendedName>
        <fullName evidence="3">F-box domain-containing protein</fullName>
    </recommendedName>
</protein>
<evidence type="ECO:0000313" key="1">
    <source>
        <dbReference type="EMBL" id="OXA61705.1"/>
    </source>
</evidence>
<organism evidence="1 2">
    <name type="scientific">Folsomia candida</name>
    <name type="common">Springtail</name>
    <dbReference type="NCBI Taxonomy" id="158441"/>
    <lineage>
        <taxon>Eukaryota</taxon>
        <taxon>Metazoa</taxon>
        <taxon>Ecdysozoa</taxon>
        <taxon>Arthropoda</taxon>
        <taxon>Hexapoda</taxon>
        <taxon>Collembola</taxon>
        <taxon>Entomobryomorpha</taxon>
        <taxon>Isotomoidea</taxon>
        <taxon>Isotomidae</taxon>
        <taxon>Proisotominae</taxon>
        <taxon>Folsomia</taxon>
    </lineage>
</organism>
<accession>A0A226EVQ0</accession>
<dbReference type="Proteomes" id="UP000198287">
    <property type="component" value="Unassembled WGS sequence"/>
</dbReference>
<proteinExistence type="predicted"/>
<reference evidence="1 2" key="1">
    <citation type="submission" date="2015-12" db="EMBL/GenBank/DDBJ databases">
        <title>The genome of Folsomia candida.</title>
        <authorList>
            <person name="Faddeeva A."/>
            <person name="Derks M.F."/>
            <person name="Anvar Y."/>
            <person name="Smit S."/>
            <person name="Van Straalen N."/>
            <person name="Roelofs D."/>
        </authorList>
    </citation>
    <scope>NUCLEOTIDE SEQUENCE [LARGE SCALE GENOMIC DNA]</scope>
    <source>
        <strain evidence="1 2">VU population</strain>
        <tissue evidence="1">Whole body</tissue>
    </source>
</reference>
<evidence type="ECO:0000313" key="2">
    <source>
        <dbReference type="Proteomes" id="UP000198287"/>
    </source>
</evidence>
<sequence>MGTQYESVFGNTLLLRHIFSRMGVAQLKTCRQINQLFHSLATPYLTARAKVTVSVCRFNMYKISYQPVSWQEYFSERVATMQSVPVASLFVQLRAFHSPPTARNDVLNLITQRSGHDHCITWLHLDIEFRDVFEYQNFCGSIFQAEASHKISNLKINFKLHRARESIRIGRMQLNSENHFVKELDLINFPCEKEWDEDCDTENIRDFLHAFTNLGKLKLNCFPGLVKGILDGIRKEVVVLSKLESLEVWLDKESILQSLEILRLLRETSNKLNLTNLAIFDIPELEDFEELNAVLLSYSKTLRTLKLEVQKFKTPPELTRGLFPKLNIMII</sequence>